<keyword evidence="4" id="KW-0456">Lyase</keyword>
<feature type="domain" description="tRNA intron endonuclease catalytic" evidence="7">
    <location>
        <begin position="157"/>
        <end position="202"/>
    </location>
</feature>
<dbReference type="SUPFAM" id="SSF53032">
    <property type="entry name" value="tRNA-intron endonuclease catalytic domain-like"/>
    <property type="match status" value="1"/>
</dbReference>
<dbReference type="RefSeq" id="XP_005768795.1">
    <property type="nucleotide sequence ID" value="XM_005768738.1"/>
</dbReference>
<evidence type="ECO:0000256" key="5">
    <source>
        <dbReference type="ARBA" id="ARBA00034031"/>
    </source>
</evidence>
<dbReference type="AlphaFoldDB" id="A0A0D3IYN1"/>
<dbReference type="GO" id="GO:0000213">
    <property type="term" value="F:tRNA-intron lyase activity"/>
    <property type="evidence" value="ECO:0007669"/>
    <property type="project" value="UniProtKB-EC"/>
</dbReference>
<dbReference type="Proteomes" id="UP000013827">
    <property type="component" value="Unassembled WGS sequence"/>
</dbReference>
<feature type="domain" description="TSEN34 N-terminal" evidence="8">
    <location>
        <begin position="2"/>
        <end position="69"/>
    </location>
</feature>
<name>A0A0D3IYN1_EMIH1</name>
<dbReference type="PANTHER" id="PTHR13070:SF0">
    <property type="entry name" value="TRNA-SPLICING ENDONUCLEASE SUBUNIT SEN34"/>
    <property type="match status" value="1"/>
</dbReference>
<dbReference type="GO" id="GO:0003676">
    <property type="term" value="F:nucleic acid binding"/>
    <property type="evidence" value="ECO:0007669"/>
    <property type="project" value="InterPro"/>
</dbReference>
<evidence type="ECO:0000256" key="6">
    <source>
        <dbReference type="SAM" id="MobiDB-lite"/>
    </source>
</evidence>
<feature type="region of interest" description="Disordered" evidence="6">
    <location>
        <begin position="285"/>
        <end position="307"/>
    </location>
</feature>
<accession>A0A0D3IYN1</accession>
<reference evidence="9" key="2">
    <citation type="submission" date="2024-10" db="UniProtKB">
        <authorList>
            <consortium name="EnsemblProtists"/>
        </authorList>
    </citation>
    <scope>IDENTIFICATION</scope>
</reference>
<evidence type="ECO:0000259" key="8">
    <source>
        <dbReference type="Pfam" id="PF26577"/>
    </source>
</evidence>
<evidence type="ECO:0000256" key="1">
    <source>
        <dbReference type="ARBA" id="ARBA00008078"/>
    </source>
</evidence>
<feature type="region of interest" description="Disordered" evidence="6">
    <location>
        <begin position="93"/>
        <end position="113"/>
    </location>
</feature>
<dbReference type="KEGG" id="ehx:EMIHUDRAFT_102951"/>
<evidence type="ECO:0000256" key="4">
    <source>
        <dbReference type="ARBA" id="ARBA00023239"/>
    </source>
</evidence>
<dbReference type="InterPro" id="IPR006677">
    <property type="entry name" value="tRNA_intron_Endonuc_cat-like"/>
</dbReference>
<dbReference type="EC" id="4.6.1.16" evidence="2"/>
<dbReference type="GeneID" id="17262526"/>
<dbReference type="CDD" id="cd22363">
    <property type="entry name" value="tRNA-intron_lyase_C"/>
    <property type="match status" value="1"/>
</dbReference>
<evidence type="ECO:0000259" key="7">
    <source>
        <dbReference type="Pfam" id="PF01974"/>
    </source>
</evidence>
<dbReference type="Pfam" id="PF26577">
    <property type="entry name" value="TSEN34_N"/>
    <property type="match status" value="1"/>
</dbReference>
<dbReference type="Gene3D" id="3.40.1350.10">
    <property type="match status" value="1"/>
</dbReference>
<proteinExistence type="inferred from homology"/>
<dbReference type="PaxDb" id="2903-EOD16366"/>
<comment type="similarity">
    <text evidence="1">Belongs to the tRNA-intron endonuclease family.</text>
</comment>
<keyword evidence="10" id="KW-1185">Reference proteome</keyword>
<comment type="catalytic activity">
    <reaction evidence="5">
        <text>pretRNA = a 3'-half-tRNA molecule with a 5'-OH end + a 5'-half-tRNA molecule with a 2',3'-cyclic phosphate end + an intron with a 2',3'-cyclic phosphate and a 5'-hydroxyl terminus.</text>
        <dbReference type="EC" id="4.6.1.16"/>
    </reaction>
</comment>
<dbReference type="GO" id="GO:0005634">
    <property type="term" value="C:nucleus"/>
    <property type="evidence" value="ECO:0007669"/>
    <property type="project" value="UniProtKB-ARBA"/>
</dbReference>
<evidence type="ECO:0000256" key="2">
    <source>
        <dbReference type="ARBA" id="ARBA00012573"/>
    </source>
</evidence>
<dbReference type="Pfam" id="PF01974">
    <property type="entry name" value="tRNA_int_endo"/>
    <property type="match status" value="1"/>
</dbReference>
<feature type="compositionally biased region" description="Gly residues" evidence="6">
    <location>
        <begin position="95"/>
        <end position="113"/>
    </location>
</feature>
<dbReference type="InterPro" id="IPR036167">
    <property type="entry name" value="tRNA_intron_Endo_cat-like_sf"/>
</dbReference>
<keyword evidence="3" id="KW-0819">tRNA processing</keyword>
<evidence type="ECO:0000313" key="10">
    <source>
        <dbReference type="Proteomes" id="UP000013827"/>
    </source>
</evidence>
<organism evidence="9 10">
    <name type="scientific">Emiliania huxleyi (strain CCMP1516)</name>
    <dbReference type="NCBI Taxonomy" id="280463"/>
    <lineage>
        <taxon>Eukaryota</taxon>
        <taxon>Haptista</taxon>
        <taxon>Haptophyta</taxon>
        <taxon>Prymnesiophyceae</taxon>
        <taxon>Isochrysidales</taxon>
        <taxon>Noelaerhabdaceae</taxon>
        <taxon>Emiliania</taxon>
    </lineage>
</organism>
<evidence type="ECO:0000256" key="3">
    <source>
        <dbReference type="ARBA" id="ARBA00022694"/>
    </source>
</evidence>
<dbReference type="PANTHER" id="PTHR13070">
    <property type="entry name" value="TRNA-SPLICING ENDONUCLEASE SUBUNIT SEN34-RELATED"/>
    <property type="match status" value="1"/>
</dbReference>
<dbReference type="HOGENOM" id="CLU_907417_0_0_1"/>
<reference evidence="10" key="1">
    <citation type="journal article" date="2013" name="Nature">
        <title>Pan genome of the phytoplankton Emiliania underpins its global distribution.</title>
        <authorList>
            <person name="Read B.A."/>
            <person name="Kegel J."/>
            <person name="Klute M.J."/>
            <person name="Kuo A."/>
            <person name="Lefebvre S.C."/>
            <person name="Maumus F."/>
            <person name="Mayer C."/>
            <person name="Miller J."/>
            <person name="Monier A."/>
            <person name="Salamov A."/>
            <person name="Young J."/>
            <person name="Aguilar M."/>
            <person name="Claverie J.M."/>
            <person name="Frickenhaus S."/>
            <person name="Gonzalez K."/>
            <person name="Herman E.K."/>
            <person name="Lin Y.C."/>
            <person name="Napier J."/>
            <person name="Ogata H."/>
            <person name="Sarno A.F."/>
            <person name="Shmutz J."/>
            <person name="Schroeder D."/>
            <person name="de Vargas C."/>
            <person name="Verret F."/>
            <person name="von Dassow P."/>
            <person name="Valentin K."/>
            <person name="Van de Peer Y."/>
            <person name="Wheeler G."/>
            <person name="Dacks J.B."/>
            <person name="Delwiche C.F."/>
            <person name="Dyhrman S.T."/>
            <person name="Glockner G."/>
            <person name="John U."/>
            <person name="Richards T."/>
            <person name="Worden A.Z."/>
            <person name="Zhang X."/>
            <person name="Grigoriev I.V."/>
            <person name="Allen A.E."/>
            <person name="Bidle K."/>
            <person name="Borodovsky M."/>
            <person name="Bowler C."/>
            <person name="Brownlee C."/>
            <person name="Cock J.M."/>
            <person name="Elias M."/>
            <person name="Gladyshev V.N."/>
            <person name="Groth M."/>
            <person name="Guda C."/>
            <person name="Hadaegh A."/>
            <person name="Iglesias-Rodriguez M.D."/>
            <person name="Jenkins J."/>
            <person name="Jones B.M."/>
            <person name="Lawson T."/>
            <person name="Leese F."/>
            <person name="Lindquist E."/>
            <person name="Lobanov A."/>
            <person name="Lomsadze A."/>
            <person name="Malik S.B."/>
            <person name="Marsh M.E."/>
            <person name="Mackinder L."/>
            <person name="Mock T."/>
            <person name="Mueller-Roeber B."/>
            <person name="Pagarete A."/>
            <person name="Parker M."/>
            <person name="Probert I."/>
            <person name="Quesneville H."/>
            <person name="Raines C."/>
            <person name="Rensing S.A."/>
            <person name="Riano-Pachon D.M."/>
            <person name="Richier S."/>
            <person name="Rokitta S."/>
            <person name="Shiraiwa Y."/>
            <person name="Soanes D.M."/>
            <person name="van der Giezen M."/>
            <person name="Wahlund T.M."/>
            <person name="Williams B."/>
            <person name="Wilson W."/>
            <person name="Wolfe G."/>
            <person name="Wurch L.L."/>
        </authorList>
    </citation>
    <scope>NUCLEOTIDE SEQUENCE</scope>
</reference>
<dbReference type="InterPro" id="IPR059049">
    <property type="entry name" value="TSEN34_N"/>
</dbReference>
<sequence length="307" mass="31720">MVRVFHSGGRYLVWQPQDIYDLRANHRIVGALIGAPNQCCKGVAAEPSPPLALSPEEVVLLAELGAVSVLECNGSAPPAEDVPTFGAAAAAAAGGSSGGGDGGGDTSGGAEAGGGGLVLPKTGFVSIARECSDWREASLPPLTAEALRERHAERRPQVRVFRALWDAGCYLSCGLKFGGDFLAYTDDPMRCHAAAVVTVLPAPPPAGRDASATRPPASPLRAVQLGCLSRMAAGARKLALLAFVPSGADGRVDFRAIDGAHRVVPFEAAALAGWDFGEWRDEARGAGAGAKRKRRGSTGVDLHLKVR</sequence>
<dbReference type="EnsemblProtists" id="EOD16366">
    <property type="protein sequence ID" value="EOD16366"/>
    <property type="gene ID" value="EMIHUDRAFT_102951"/>
</dbReference>
<dbReference type="STRING" id="2903.R1E007"/>
<dbReference type="InterPro" id="IPR011856">
    <property type="entry name" value="tRNA_endonuc-like_dom_sf"/>
</dbReference>
<dbReference type="GO" id="GO:0000379">
    <property type="term" value="P:tRNA-type intron splice site recognition and cleavage"/>
    <property type="evidence" value="ECO:0007669"/>
    <property type="project" value="TreeGrafter"/>
</dbReference>
<protein>
    <recommendedName>
        <fullName evidence="2">tRNA-intron lyase</fullName>
        <ecNumber evidence="2">4.6.1.16</ecNumber>
    </recommendedName>
</protein>
<evidence type="ECO:0000313" key="9">
    <source>
        <dbReference type="EnsemblProtists" id="EOD16366"/>
    </source>
</evidence>